<dbReference type="EMBL" id="PP510817">
    <property type="protein sequence ID" value="WXH71742.1"/>
    <property type="molecule type" value="mRNA"/>
</dbReference>
<dbReference type="Gene3D" id="2.40.128.20">
    <property type="match status" value="1"/>
</dbReference>
<dbReference type="GO" id="GO:0005576">
    <property type="term" value="C:extracellular region"/>
    <property type="evidence" value="ECO:0007669"/>
    <property type="project" value="UniProtKB-SubCell"/>
</dbReference>
<keyword evidence="3 5" id="KW-0732">Signal</keyword>
<dbReference type="PANTHER" id="PTHR10612">
    <property type="entry name" value="APOLIPOPROTEIN D"/>
    <property type="match status" value="1"/>
</dbReference>
<reference evidence="6" key="1">
    <citation type="submission" date="2024-03" db="EMBL/GenBank/DDBJ databases">
        <authorList>
            <person name="Jin J.A."/>
            <person name="King G.A."/>
            <person name="Walker A."/>
        </authorList>
    </citation>
    <scope>NUCLEOTIDE SEQUENCE</scope>
</reference>
<proteinExistence type="evidence at transcript level"/>
<dbReference type="GO" id="GO:0005737">
    <property type="term" value="C:cytoplasm"/>
    <property type="evidence" value="ECO:0007669"/>
    <property type="project" value="TreeGrafter"/>
</dbReference>
<dbReference type="InterPro" id="IPR005657">
    <property type="entry name" value="Triabi/Procalin"/>
</dbReference>
<feature type="chain" id="PRO_5044277553" evidence="5">
    <location>
        <begin position="26"/>
        <end position="208"/>
    </location>
</feature>
<keyword evidence="2" id="KW-0964">Secreted</keyword>
<dbReference type="AlphaFoldDB" id="A0AB38ZE95"/>
<dbReference type="SUPFAM" id="SSF50814">
    <property type="entry name" value="Lipocalins"/>
    <property type="match status" value="1"/>
</dbReference>
<evidence type="ECO:0000256" key="1">
    <source>
        <dbReference type="ARBA" id="ARBA00004613"/>
    </source>
</evidence>
<organism evidence="6">
    <name type="scientific">Ectomocoris sp</name>
    <dbReference type="NCBI Taxonomy" id="3104572"/>
    <lineage>
        <taxon>Eukaryota</taxon>
        <taxon>Metazoa</taxon>
        <taxon>Ecdysozoa</taxon>
        <taxon>Arthropoda</taxon>
        <taxon>Hexapoda</taxon>
        <taxon>Insecta</taxon>
        <taxon>Pterygota</taxon>
        <taxon>Neoptera</taxon>
        <taxon>Paraneoptera</taxon>
        <taxon>Hemiptera</taxon>
        <taxon>Heteroptera</taxon>
        <taxon>Panheteroptera</taxon>
        <taxon>Cimicomorpha</taxon>
        <taxon>Reduviidae</taxon>
        <taxon>Peiratinae</taxon>
        <taxon>Ectomocoris</taxon>
    </lineage>
</organism>
<evidence type="ECO:0000313" key="6">
    <source>
        <dbReference type="EMBL" id="WXH71742.1"/>
    </source>
</evidence>
<accession>A0AB38ZE95</accession>
<sequence length="208" mass="24029">MEFKFSSFFFISLFIFAGFVISTKASIIKKQECKVYQPMQGFDKSKFFSGSWYTTHIQKIYLTSKDVCQKFKFQISSDGSIQQITKFYLEEIKGLINAEGPITSDSNFGDGLGVFNWTFHFVRDGKRVDDNTFTFPITVLDTDYDNYAILYSCRVIFNFLLIDELSILRRDKEAELNPKIKEVLSKAGVDFDKLSSRKSVECPEDPNF</sequence>
<feature type="signal peptide" evidence="5">
    <location>
        <begin position="1"/>
        <end position="25"/>
    </location>
</feature>
<dbReference type="GO" id="GO:0006629">
    <property type="term" value="P:lipid metabolic process"/>
    <property type="evidence" value="ECO:0007669"/>
    <property type="project" value="TreeGrafter"/>
</dbReference>
<comment type="subcellular location">
    <subcellularLocation>
        <location evidence="1">Secreted</location>
    </subcellularLocation>
</comment>
<dbReference type="PANTHER" id="PTHR10612:SF34">
    <property type="entry name" value="APOLIPOPROTEIN D"/>
    <property type="match status" value="1"/>
</dbReference>
<dbReference type="InterPro" id="IPR012674">
    <property type="entry name" value="Calycin"/>
</dbReference>
<evidence type="ECO:0000256" key="4">
    <source>
        <dbReference type="ARBA" id="ARBA00034121"/>
    </source>
</evidence>
<evidence type="ECO:0000256" key="3">
    <source>
        <dbReference type="ARBA" id="ARBA00022729"/>
    </source>
</evidence>
<dbReference type="Pfam" id="PF03973">
    <property type="entry name" value="Triabin"/>
    <property type="match status" value="1"/>
</dbReference>
<evidence type="ECO:0000256" key="5">
    <source>
        <dbReference type="SAM" id="SignalP"/>
    </source>
</evidence>
<dbReference type="GO" id="GO:0000302">
    <property type="term" value="P:response to reactive oxygen species"/>
    <property type="evidence" value="ECO:0007669"/>
    <property type="project" value="TreeGrafter"/>
</dbReference>
<evidence type="ECO:0000256" key="2">
    <source>
        <dbReference type="ARBA" id="ARBA00022525"/>
    </source>
</evidence>
<dbReference type="GO" id="GO:0030682">
    <property type="term" value="P:symbiont-mediated perturbation of host defenses"/>
    <property type="evidence" value="ECO:0007669"/>
    <property type="project" value="InterPro"/>
</dbReference>
<comment type="similarity">
    <text evidence="4">Belongs to the calycin superfamily. Triabin family.</text>
</comment>
<protein>
    <submittedName>
        <fullName evidence="6">Venom triabin 1</fullName>
    </submittedName>
</protein>
<name>A0AB38ZE95_9HEMI</name>